<dbReference type="Proteomes" id="UP000270034">
    <property type="component" value="Plasmid pAOF1"/>
</dbReference>
<dbReference type="KEGG" id="aot:AcetOri_orf00262p"/>
<reference evidence="3 4" key="1">
    <citation type="submission" date="2014-06" db="EMBL/GenBank/DDBJ databases">
        <authorList>
            <person name="Ju J."/>
            <person name="Zhang J."/>
        </authorList>
    </citation>
    <scope>NUCLEOTIDE SEQUENCE [LARGE SCALE GENOMIC DNA]</scope>
    <source>
        <strain evidence="3">DmW_048</strain>
    </source>
</reference>
<dbReference type="EMBL" id="JOOY01000153">
    <property type="protein sequence ID" value="OUI97429.1"/>
    <property type="molecule type" value="Genomic_DNA"/>
</dbReference>
<proteinExistence type="predicted"/>
<dbReference type="Proteomes" id="UP000194999">
    <property type="component" value="Unassembled WGS sequence"/>
</dbReference>
<keyword evidence="1" id="KW-1133">Transmembrane helix</keyword>
<keyword evidence="2" id="KW-0614">Plasmid</keyword>
<dbReference type="EMBL" id="AP018516">
    <property type="protein sequence ID" value="BBC81878.1"/>
    <property type="molecule type" value="Genomic_DNA"/>
</dbReference>
<evidence type="ECO:0000256" key="1">
    <source>
        <dbReference type="SAM" id="Phobius"/>
    </source>
</evidence>
<feature type="transmembrane region" description="Helical" evidence="1">
    <location>
        <begin position="12"/>
        <end position="40"/>
    </location>
</feature>
<feature type="transmembrane region" description="Helical" evidence="1">
    <location>
        <begin position="52"/>
        <end position="73"/>
    </location>
</feature>
<evidence type="ECO:0000313" key="3">
    <source>
        <dbReference type="EMBL" id="OUI97429.1"/>
    </source>
</evidence>
<accession>A0A252C1I4</accession>
<geneLocation type="plasmid" evidence="5">
    <name>paof1 fan1 dna</name>
</geneLocation>
<protein>
    <submittedName>
        <fullName evidence="3">Uncharacterized protein</fullName>
    </submittedName>
</protein>
<feature type="transmembrane region" description="Helical" evidence="1">
    <location>
        <begin position="114"/>
        <end position="137"/>
    </location>
</feature>
<name>A0A252C1I4_9PROT</name>
<evidence type="ECO:0000313" key="2">
    <source>
        <dbReference type="EMBL" id="BBC81878.1"/>
    </source>
</evidence>
<feature type="transmembrane region" description="Helical" evidence="1">
    <location>
        <begin position="158"/>
        <end position="178"/>
    </location>
</feature>
<organism evidence="3 4">
    <name type="scientific">Acetobacter orientalis</name>
    <dbReference type="NCBI Taxonomy" id="146474"/>
    <lineage>
        <taxon>Bacteria</taxon>
        <taxon>Pseudomonadati</taxon>
        <taxon>Pseudomonadota</taxon>
        <taxon>Alphaproteobacteria</taxon>
        <taxon>Acetobacterales</taxon>
        <taxon>Acetobacteraceae</taxon>
        <taxon>Acetobacter</taxon>
    </lineage>
</organism>
<reference evidence="2 5" key="2">
    <citation type="submission" date="2018-02" db="EMBL/GenBank/DDBJ databases">
        <title>Acetobacter orientalis genome.</title>
        <authorList>
            <person name="Nakashima N."/>
            <person name="Tamura T."/>
        </authorList>
    </citation>
    <scope>NUCLEOTIDE SEQUENCE [LARGE SCALE GENOMIC DNA]</scope>
    <source>
        <strain evidence="2 5">FAN1</strain>
        <plasmid evidence="2">pAOF1</plasmid>
        <plasmid evidence="5">paof1 fan1 dna</plasmid>
    </source>
</reference>
<evidence type="ECO:0000313" key="4">
    <source>
        <dbReference type="Proteomes" id="UP000194999"/>
    </source>
</evidence>
<keyword evidence="1" id="KW-0812">Transmembrane</keyword>
<geneLocation type="plasmid" evidence="2">
    <name>pAOF1</name>
</geneLocation>
<keyword evidence="1" id="KW-0472">Membrane</keyword>
<dbReference type="RefSeq" id="WP_232015256.1">
    <property type="nucleotide sequence ID" value="NZ_JBDNZH010000022.1"/>
</dbReference>
<dbReference type="AlphaFoldDB" id="A0A252C1I4"/>
<evidence type="ECO:0000313" key="5">
    <source>
        <dbReference type="Proteomes" id="UP000270034"/>
    </source>
</evidence>
<gene>
    <name evidence="2" type="ORF">AcetOrient_orf00262p</name>
    <name evidence="3" type="ORF">HK15_03335</name>
</gene>
<sequence length="186" mass="19149">MLQDLLDFAGSIGSAFAIALPTLCYISGSACLLGSLFGIYSRGKGSTGAGSSLPVCIALIAAGATLLSFPEFLNMGNATLGLSATATVGGVNSGGQTTFSADSLKSAISQGPTATLAAMLHVFRYYFMSYGAFWVYVSIIRQLNAMKGRSNTSTTTNLCMVFGGFLLMNADTIGPALAKKLHLLSS</sequence>